<feature type="region of interest" description="Disordered" evidence="1">
    <location>
        <begin position="141"/>
        <end position="175"/>
    </location>
</feature>
<proteinExistence type="predicted"/>
<dbReference type="EMBL" id="JADDIV010000004">
    <property type="protein sequence ID" value="MBE7368545.1"/>
    <property type="molecule type" value="Genomic_DNA"/>
</dbReference>
<evidence type="ECO:0000313" key="3">
    <source>
        <dbReference type="Proteomes" id="UP000806285"/>
    </source>
</evidence>
<name>A0ABR9S4V1_9BURK</name>
<gene>
    <name evidence="2" type="ORF">IM787_13380</name>
</gene>
<comment type="caution">
    <text evidence="2">The sequence shown here is derived from an EMBL/GenBank/DDBJ whole genome shotgun (WGS) entry which is preliminary data.</text>
</comment>
<feature type="compositionally biased region" description="Polar residues" evidence="1">
    <location>
        <begin position="28"/>
        <end position="40"/>
    </location>
</feature>
<accession>A0ABR9S4V1</accession>
<dbReference type="RefSeq" id="WP_193677187.1">
    <property type="nucleotide sequence ID" value="NZ_JADDIV010000004.1"/>
</dbReference>
<protein>
    <submittedName>
        <fullName evidence="2">Uncharacterized protein</fullName>
    </submittedName>
</protein>
<evidence type="ECO:0000313" key="2">
    <source>
        <dbReference type="EMBL" id="MBE7368545.1"/>
    </source>
</evidence>
<organism evidence="2 3">
    <name type="scientific">Ramlibacter pallidus</name>
    <dbReference type="NCBI Taxonomy" id="2780087"/>
    <lineage>
        <taxon>Bacteria</taxon>
        <taxon>Pseudomonadati</taxon>
        <taxon>Pseudomonadota</taxon>
        <taxon>Betaproteobacteria</taxon>
        <taxon>Burkholderiales</taxon>
        <taxon>Comamonadaceae</taxon>
        <taxon>Ramlibacter</taxon>
    </lineage>
</organism>
<feature type="compositionally biased region" description="Low complexity" evidence="1">
    <location>
        <begin position="7"/>
        <end position="25"/>
    </location>
</feature>
<dbReference type="Proteomes" id="UP000806285">
    <property type="component" value="Unassembled WGS sequence"/>
</dbReference>
<feature type="region of interest" description="Disordered" evidence="1">
    <location>
        <begin position="193"/>
        <end position="215"/>
    </location>
</feature>
<sequence>MFGLLMGKKSAPAAKAPRPSGPAASMQFGHSQATQSGGSVNSIRKDVLRVALRDLMLRNGIPATWLSAEMLRTSTSQKDAGMHMRFLVRHWEPRLMLHAPALEQDFLHRLNILDPQASKWLVGMSWQFALDDRSICPPLPHANSWTAPEPRPDPTQPAPISSHGDIIEGPVMIPKPQEDVRADLERLLALRDDDMRRHHAPAKGDGFAPTRPASL</sequence>
<evidence type="ECO:0000256" key="1">
    <source>
        <dbReference type="SAM" id="MobiDB-lite"/>
    </source>
</evidence>
<keyword evidence="3" id="KW-1185">Reference proteome</keyword>
<reference evidence="2 3" key="1">
    <citation type="submission" date="2020-10" db="EMBL/GenBank/DDBJ databases">
        <title>Ramlibacter sp. HM2 16S ribosomal RNA gene Genome sequencing and assembly.</title>
        <authorList>
            <person name="Kang M."/>
        </authorList>
    </citation>
    <scope>NUCLEOTIDE SEQUENCE [LARGE SCALE GENOMIC DNA]</scope>
    <source>
        <strain evidence="2 3">HM2</strain>
    </source>
</reference>
<feature type="region of interest" description="Disordered" evidence="1">
    <location>
        <begin position="1"/>
        <end position="40"/>
    </location>
</feature>